<reference evidence="3 4" key="1">
    <citation type="submission" date="2018-05" db="EMBL/GenBank/DDBJ databases">
        <title>Complete Genome Sequence of Methylobacterium sp. 17Sr1-43.</title>
        <authorList>
            <person name="Srinivasan S."/>
        </authorList>
    </citation>
    <scope>NUCLEOTIDE SEQUENCE [LARGE SCALE GENOMIC DNA]</scope>
    <source>
        <strain evidence="3 4">17Sr1-43</strain>
    </source>
</reference>
<dbReference type="PANTHER" id="PTHR35149:SF1">
    <property type="entry name" value="DUF5655 DOMAIN-CONTAINING PROTEIN"/>
    <property type="match status" value="1"/>
</dbReference>
<keyword evidence="4" id="KW-1185">Reference proteome</keyword>
<feature type="domain" description="GmrSD restriction endonucleases N-terminal" evidence="1">
    <location>
        <begin position="14"/>
        <end position="268"/>
    </location>
</feature>
<accession>A0A2U8VLV9</accession>
<dbReference type="PANTHER" id="PTHR35149">
    <property type="entry name" value="SLL5132 PROTEIN"/>
    <property type="match status" value="1"/>
</dbReference>
<protein>
    <submittedName>
        <fullName evidence="3">DUF262 domain-containing protein</fullName>
    </submittedName>
</protein>
<dbReference type="RefSeq" id="WP_109949533.1">
    <property type="nucleotide sequence ID" value="NZ_CP029551.1"/>
</dbReference>
<name>A0A2U8VLV9_9HYPH</name>
<dbReference type="InterPro" id="IPR004919">
    <property type="entry name" value="GmrSD_N"/>
</dbReference>
<dbReference type="OrthoDB" id="9798761at2"/>
<dbReference type="InterPro" id="IPR011089">
    <property type="entry name" value="GmrSD_C"/>
</dbReference>
<dbReference type="Proteomes" id="UP000246058">
    <property type="component" value="Chromosome"/>
</dbReference>
<dbReference type="KEGG" id="meti:DK427_00400"/>
<gene>
    <name evidence="3" type="ORF">DK427_00400</name>
</gene>
<organism evidence="3 4">
    <name type="scientific">Methylobacterium radiodurans</name>
    <dbReference type="NCBI Taxonomy" id="2202828"/>
    <lineage>
        <taxon>Bacteria</taxon>
        <taxon>Pseudomonadati</taxon>
        <taxon>Pseudomonadota</taxon>
        <taxon>Alphaproteobacteria</taxon>
        <taxon>Hyphomicrobiales</taxon>
        <taxon>Methylobacteriaceae</taxon>
        <taxon>Methylobacterium</taxon>
    </lineage>
</organism>
<evidence type="ECO:0000259" key="1">
    <source>
        <dbReference type="Pfam" id="PF03235"/>
    </source>
</evidence>
<dbReference type="Pfam" id="PF03235">
    <property type="entry name" value="GmrSD_N"/>
    <property type="match status" value="1"/>
</dbReference>
<sequence length="632" mass="71426">MDVKDHPVITVLGESRCYIVPIYQRQYAWGDNLLKQFWDDVAAKAGEALQTGKPKFQHYMGALILAPGTTAVGKTPTMQVVDGQQRLTTFQLFIAALRVAAEGAGFADMAATLQGYLFNVPKVGEKDKDARFKLSPTPADRELFRFLMTENWDSVKAKYPQHFYKKGTLIWGQAPKPMRAVALFRELIDRYVRYGIVDTDEDEQERQGPDDVDTQQQRLQALQEALLLYLKLVVIQLGEDDDAQVIFETLNSKAEPLLAMDLVRNNIFHRAEAQGESVQDLFDEKWSVFEDEAFWKADAPRAKPRRPRIDHFLSHALTAQTGRETSLREVYAEYRDFARPRGTPRFSTVADELDALTLYAPTYRTLERPDGSALGWLGEKLATWEVAVIYPAIFMVAAAAIDDDEKSAIYRLIYSYIVRRAVCGLTPKNYNKNFERLSAIFLEKGASLQSFRQFFEDATAYTVRFPDDAEFTAALGTIPIYRNMGRKERIADILWEIELATRTKFQAQGGRPPGLSIEHVMPQGWRTHWPLPNDEFAPSIGTVVTEPSLANAITARDALIDTLGNLTLVTQPLNSHLSNGPWKEKRPDLEDALLALSSAIVKVEKWDEAAIRERAQSLADKSVVIWPSLNRT</sequence>
<dbReference type="EMBL" id="CP029551">
    <property type="protein sequence ID" value="AWN34392.1"/>
    <property type="molecule type" value="Genomic_DNA"/>
</dbReference>
<evidence type="ECO:0000259" key="2">
    <source>
        <dbReference type="Pfam" id="PF07510"/>
    </source>
</evidence>
<dbReference type="Pfam" id="PF07510">
    <property type="entry name" value="GmrSD_C"/>
    <property type="match status" value="1"/>
</dbReference>
<evidence type="ECO:0000313" key="4">
    <source>
        <dbReference type="Proteomes" id="UP000246058"/>
    </source>
</evidence>
<dbReference type="AlphaFoldDB" id="A0A2U8VLV9"/>
<proteinExistence type="predicted"/>
<evidence type="ECO:0000313" key="3">
    <source>
        <dbReference type="EMBL" id="AWN34392.1"/>
    </source>
</evidence>
<feature type="domain" description="GmrSD restriction endonucleases C-terminal" evidence="2">
    <location>
        <begin position="466"/>
        <end position="620"/>
    </location>
</feature>